<feature type="binding site" evidence="6">
    <location>
        <position position="47"/>
    </location>
    <ligand>
        <name>Zn(2+)</name>
        <dbReference type="ChEBI" id="CHEBI:29105"/>
    </ligand>
</feature>
<dbReference type="SMART" id="SM01402">
    <property type="entry name" value="Ribosomal_S27"/>
    <property type="match status" value="1"/>
</dbReference>
<evidence type="ECO:0000256" key="2">
    <source>
        <dbReference type="ARBA" id="ARBA00022771"/>
    </source>
</evidence>
<dbReference type="InterPro" id="IPR011332">
    <property type="entry name" value="Ribosomal_zn-bd"/>
</dbReference>
<protein>
    <recommendedName>
        <fullName evidence="6">Small ribosomal subunit protein eS31</fullName>
    </recommendedName>
</protein>
<keyword evidence="4 6" id="KW-0689">Ribosomal protein</keyword>
<reference evidence="8" key="1">
    <citation type="journal article" date="2020" name="mSystems">
        <title>Genome- and Community-Level Interaction Insights into Carbon Utilization and Element Cycling Functions of Hydrothermarchaeota in Hydrothermal Sediment.</title>
        <authorList>
            <person name="Zhou Z."/>
            <person name="Liu Y."/>
            <person name="Xu W."/>
            <person name="Pan J."/>
            <person name="Luo Z.H."/>
            <person name="Li M."/>
        </authorList>
    </citation>
    <scope>NUCLEOTIDE SEQUENCE [LARGE SCALE GENOMIC DNA]</scope>
    <source>
        <strain evidence="8">SpSt-26</strain>
    </source>
</reference>
<dbReference type="EMBL" id="DSLA01000043">
    <property type="protein sequence ID" value="HEH35075.1"/>
    <property type="molecule type" value="Genomic_DNA"/>
</dbReference>
<evidence type="ECO:0000313" key="8">
    <source>
        <dbReference type="EMBL" id="HEH35075.1"/>
    </source>
</evidence>
<organism evidence="8">
    <name type="scientific">Archaeoglobus fulgidus</name>
    <dbReference type="NCBI Taxonomy" id="2234"/>
    <lineage>
        <taxon>Archaea</taxon>
        <taxon>Methanobacteriati</taxon>
        <taxon>Methanobacteriota</taxon>
        <taxon>Archaeoglobi</taxon>
        <taxon>Archaeoglobales</taxon>
        <taxon>Archaeoglobaceae</taxon>
        <taxon>Archaeoglobus</taxon>
    </lineage>
</organism>
<keyword evidence="5 6" id="KW-0687">Ribonucleoprotein</keyword>
<dbReference type="GO" id="GO:0003735">
    <property type="term" value="F:structural constituent of ribosome"/>
    <property type="evidence" value="ECO:0007669"/>
    <property type="project" value="InterPro"/>
</dbReference>
<dbReference type="InterPro" id="IPR002906">
    <property type="entry name" value="Ribosomal_eS31"/>
</dbReference>
<evidence type="ECO:0000256" key="3">
    <source>
        <dbReference type="ARBA" id="ARBA00022833"/>
    </source>
</evidence>
<sequence>MIIMKECVSRFYEVKGEKVIRKRRFCPRCGEGVFLGEHKDRLTCGKCGYTEFKR</sequence>
<dbReference type="Pfam" id="PF01599">
    <property type="entry name" value="Ribosomal_S27"/>
    <property type="match status" value="1"/>
</dbReference>
<dbReference type="InterPro" id="IPR022845">
    <property type="entry name" value="Ribosomal_eS31_arc"/>
</dbReference>
<dbReference type="NCBIfam" id="NF001669">
    <property type="entry name" value="PRK00432.1"/>
    <property type="match status" value="1"/>
</dbReference>
<dbReference type="HAMAP" id="MF_00777">
    <property type="entry name" value="Ribosomal_eS31"/>
    <property type="match status" value="1"/>
</dbReference>
<feature type="binding site" evidence="6">
    <location>
        <position position="26"/>
    </location>
    <ligand>
        <name>Zn(2+)</name>
        <dbReference type="ChEBI" id="CHEBI:29105"/>
    </ligand>
</feature>
<evidence type="ECO:0000259" key="7">
    <source>
        <dbReference type="SMART" id="SM01402"/>
    </source>
</evidence>
<dbReference type="SUPFAM" id="SSF57829">
    <property type="entry name" value="Zn-binding ribosomal proteins"/>
    <property type="match status" value="1"/>
</dbReference>
<keyword evidence="3 6" id="KW-0862">Zinc</keyword>
<comment type="subunit">
    <text evidence="6">Part of the 30S ribosomal subunit.</text>
</comment>
<comment type="similarity">
    <text evidence="6">Belongs to the eukaryotic ribosomal protein eS31 family.</text>
</comment>
<keyword evidence="2 6" id="KW-0863">Zinc-finger</keyword>
<accession>A0A7J2THP6</accession>
<dbReference type="GO" id="GO:0005840">
    <property type="term" value="C:ribosome"/>
    <property type="evidence" value="ECO:0007669"/>
    <property type="project" value="UniProtKB-KW"/>
</dbReference>
<comment type="caution">
    <text evidence="8">The sequence shown here is derived from an EMBL/GenBank/DDBJ whole genome shotgun (WGS) entry which is preliminary data.</text>
</comment>
<evidence type="ECO:0000256" key="1">
    <source>
        <dbReference type="ARBA" id="ARBA00022723"/>
    </source>
</evidence>
<evidence type="ECO:0000256" key="5">
    <source>
        <dbReference type="ARBA" id="ARBA00023274"/>
    </source>
</evidence>
<feature type="binding site" evidence="6">
    <location>
        <position position="29"/>
    </location>
    <ligand>
        <name>Zn(2+)</name>
        <dbReference type="ChEBI" id="CHEBI:29105"/>
    </ligand>
</feature>
<dbReference type="Gene3D" id="6.20.50.180">
    <property type="match status" value="1"/>
</dbReference>
<proteinExistence type="inferred from homology"/>
<evidence type="ECO:0000256" key="6">
    <source>
        <dbReference type="HAMAP-Rule" id="MF_00777"/>
    </source>
</evidence>
<gene>
    <name evidence="6" type="primary">rps27ae</name>
    <name evidence="8" type="ORF">ENP88_02745</name>
</gene>
<dbReference type="AlphaFoldDB" id="A0A7J2THP6"/>
<comment type="cofactor">
    <cofactor evidence="6">
        <name>Zn(2+)</name>
        <dbReference type="ChEBI" id="CHEBI:29105"/>
    </cofactor>
    <text evidence="6">Binds 1 zinc ion per subunit.</text>
</comment>
<dbReference type="GO" id="GO:1990904">
    <property type="term" value="C:ribonucleoprotein complex"/>
    <property type="evidence" value="ECO:0007669"/>
    <property type="project" value="UniProtKB-KW"/>
</dbReference>
<feature type="domain" description="Small ribosomal subunit protein eS31" evidence="7">
    <location>
        <begin position="8"/>
        <end position="50"/>
    </location>
</feature>
<feature type="binding site" evidence="6">
    <location>
        <position position="44"/>
    </location>
    <ligand>
        <name>Zn(2+)</name>
        <dbReference type="ChEBI" id="CHEBI:29105"/>
    </ligand>
</feature>
<comment type="caution">
    <text evidence="6">Lacks conserved residue(s) required for the propagation of feature annotation.</text>
</comment>
<evidence type="ECO:0000256" key="4">
    <source>
        <dbReference type="ARBA" id="ARBA00022980"/>
    </source>
</evidence>
<keyword evidence="1 6" id="KW-0479">Metal-binding</keyword>
<name>A0A7J2THP6_ARCFL</name>
<dbReference type="GO" id="GO:0006412">
    <property type="term" value="P:translation"/>
    <property type="evidence" value="ECO:0007669"/>
    <property type="project" value="UniProtKB-UniRule"/>
</dbReference>
<dbReference type="GO" id="GO:0008270">
    <property type="term" value="F:zinc ion binding"/>
    <property type="evidence" value="ECO:0007669"/>
    <property type="project" value="UniProtKB-UniRule"/>
</dbReference>